<dbReference type="Pfam" id="PF13391">
    <property type="entry name" value="HNH_2"/>
    <property type="match status" value="1"/>
</dbReference>
<organism evidence="2 3">
    <name type="scientific">Brevundimonas mediterranea</name>
    <dbReference type="NCBI Taxonomy" id="74329"/>
    <lineage>
        <taxon>Bacteria</taxon>
        <taxon>Pseudomonadati</taxon>
        <taxon>Pseudomonadota</taxon>
        <taxon>Alphaproteobacteria</taxon>
        <taxon>Caulobacterales</taxon>
        <taxon>Caulobacteraceae</taxon>
        <taxon>Brevundimonas</taxon>
    </lineage>
</organism>
<accession>A0A7W6A847</accession>
<dbReference type="InterPro" id="IPR003615">
    <property type="entry name" value="HNH_nuc"/>
</dbReference>
<sequence>MSTLSNRLAALPPEHREALEWFWARQGDLIPWPEPLNGLFLVNRPKGIHKPKGWTHTLSVRQALKAPYADQPPIGSINDGWTYRYFQEGADPQTRDKHATNRGLMACLTDDVPVAVLIQEQAKPKVRYRVWGLAKVASWDTGYFDLIGYSKSGELTPNLPYPSPHTQYSDLAEPGPPLDFEDSRRRIEQQIYVRQGGGAFRKAALRNFDGRCAISGCDVWPVLEAAHIVPYLGAHTNAADNALLLRADLHTLFDQQLLSINPETLKVELDESLRNSIYAELSGQSISISKASSPETIRQRLLERTLVFEGKKPTPALV</sequence>
<gene>
    <name evidence="2" type="ORF">GGR11_003012</name>
</gene>
<feature type="domain" description="HNH nuclease" evidence="1">
    <location>
        <begin position="212"/>
        <end position="261"/>
    </location>
</feature>
<dbReference type="Proteomes" id="UP000532936">
    <property type="component" value="Unassembled WGS sequence"/>
</dbReference>
<reference evidence="2 3" key="1">
    <citation type="submission" date="2020-08" db="EMBL/GenBank/DDBJ databases">
        <title>Genomic Encyclopedia of Type Strains, Phase IV (KMG-IV): sequencing the most valuable type-strain genomes for metagenomic binning, comparative biology and taxonomic classification.</title>
        <authorList>
            <person name="Goeker M."/>
        </authorList>
    </citation>
    <scope>NUCLEOTIDE SEQUENCE [LARGE SCALE GENOMIC DNA]</scope>
    <source>
        <strain evidence="2 3">DSM 14878</strain>
    </source>
</reference>
<dbReference type="EMBL" id="JACIDA010000003">
    <property type="protein sequence ID" value="MBB3873450.1"/>
    <property type="molecule type" value="Genomic_DNA"/>
</dbReference>
<proteinExistence type="predicted"/>
<evidence type="ECO:0000313" key="2">
    <source>
        <dbReference type="EMBL" id="MBB3873450.1"/>
    </source>
</evidence>
<evidence type="ECO:0000313" key="3">
    <source>
        <dbReference type="Proteomes" id="UP000532936"/>
    </source>
</evidence>
<evidence type="ECO:0000259" key="1">
    <source>
        <dbReference type="Pfam" id="PF13391"/>
    </source>
</evidence>
<protein>
    <recommendedName>
        <fullName evidence="1">HNH nuclease domain-containing protein</fullName>
    </recommendedName>
</protein>
<name>A0A7W6A847_9CAUL</name>
<dbReference type="AlphaFoldDB" id="A0A7W6A847"/>
<comment type="caution">
    <text evidence="2">The sequence shown here is derived from an EMBL/GenBank/DDBJ whole genome shotgun (WGS) entry which is preliminary data.</text>
</comment>
<dbReference type="RefSeq" id="WP_221205336.1">
    <property type="nucleotide sequence ID" value="NZ_JACIDA010000003.1"/>
</dbReference>